<evidence type="ECO:0000313" key="3">
    <source>
        <dbReference type="Proteomes" id="UP000054995"/>
    </source>
</evidence>
<evidence type="ECO:0000256" key="1">
    <source>
        <dbReference type="SAM" id="MobiDB-lite"/>
    </source>
</evidence>
<gene>
    <name evidence="2" type="ORF">T4D_5117</name>
</gene>
<dbReference type="Proteomes" id="UP000054995">
    <property type="component" value="Unassembled WGS sequence"/>
</dbReference>
<dbReference type="AlphaFoldDB" id="A0A0V1FHA0"/>
<feature type="region of interest" description="Disordered" evidence="1">
    <location>
        <begin position="1"/>
        <end position="27"/>
    </location>
</feature>
<dbReference type="OrthoDB" id="10585743at2759"/>
<name>A0A0V1FHA0_TRIPS</name>
<dbReference type="EMBL" id="JYDT01000092">
    <property type="protein sequence ID" value="KRY85356.1"/>
    <property type="molecule type" value="Genomic_DNA"/>
</dbReference>
<proteinExistence type="predicted"/>
<evidence type="ECO:0000313" key="2">
    <source>
        <dbReference type="EMBL" id="KRY85356.1"/>
    </source>
</evidence>
<organism evidence="2 3">
    <name type="scientific">Trichinella pseudospiralis</name>
    <name type="common">Parasitic roundworm</name>
    <dbReference type="NCBI Taxonomy" id="6337"/>
    <lineage>
        <taxon>Eukaryota</taxon>
        <taxon>Metazoa</taxon>
        <taxon>Ecdysozoa</taxon>
        <taxon>Nematoda</taxon>
        <taxon>Enoplea</taxon>
        <taxon>Dorylaimia</taxon>
        <taxon>Trichinellida</taxon>
        <taxon>Trichinellidae</taxon>
        <taxon>Trichinella</taxon>
    </lineage>
</organism>
<feature type="compositionally biased region" description="Acidic residues" evidence="1">
    <location>
        <begin position="1"/>
        <end position="10"/>
    </location>
</feature>
<protein>
    <submittedName>
        <fullName evidence="2">Uncharacterized protein</fullName>
    </submittedName>
</protein>
<reference evidence="2 3" key="1">
    <citation type="submission" date="2015-01" db="EMBL/GenBank/DDBJ databases">
        <title>Evolution of Trichinella species and genotypes.</title>
        <authorList>
            <person name="Korhonen P.K."/>
            <person name="Edoardo P."/>
            <person name="Giuseppe L.R."/>
            <person name="Gasser R.B."/>
        </authorList>
    </citation>
    <scope>NUCLEOTIDE SEQUENCE [LARGE SCALE GENOMIC DNA]</scope>
    <source>
        <strain evidence="2">ISS470</strain>
    </source>
</reference>
<sequence>MRGKEFDDDDSTSKAANNSSINNENNVEEISDQEFKIITKEFKLKLTGGSFHLDEFWKIAKLSLWKRGFFTSDDLSIRSRKQTRRRIADPAGYSVAEKDEHGQPPAEAITTVYRLFEMGKFSSTDDYDFSETST</sequence>
<accession>A0A0V1FHA0</accession>
<comment type="caution">
    <text evidence="2">The sequence shown here is derived from an EMBL/GenBank/DDBJ whole genome shotgun (WGS) entry which is preliminary data.</text>
</comment>
<feature type="region of interest" description="Disordered" evidence="1">
    <location>
        <begin position="81"/>
        <end position="104"/>
    </location>
</feature>
<keyword evidence="3" id="KW-1185">Reference proteome</keyword>